<dbReference type="Proteomes" id="UP001422759">
    <property type="component" value="Unassembled WGS sequence"/>
</dbReference>
<dbReference type="RefSeq" id="WP_344469690.1">
    <property type="nucleotide sequence ID" value="NZ_BAAANT010000077.1"/>
</dbReference>
<dbReference type="InterPro" id="IPR058118">
    <property type="entry name" value="Tpg"/>
</dbReference>
<reference evidence="2" key="1">
    <citation type="journal article" date="2019" name="Int. J. Syst. Evol. Microbiol.">
        <title>The Global Catalogue of Microorganisms (GCM) 10K type strain sequencing project: providing services to taxonomists for standard genome sequencing and annotation.</title>
        <authorList>
            <consortium name="The Broad Institute Genomics Platform"/>
            <consortium name="The Broad Institute Genome Sequencing Center for Infectious Disease"/>
            <person name="Wu L."/>
            <person name="Ma J."/>
        </authorList>
    </citation>
    <scope>NUCLEOTIDE SEQUENCE [LARGE SCALE GENOMIC DNA]</scope>
    <source>
        <strain evidence="2">JCM 14560</strain>
    </source>
</reference>
<protein>
    <submittedName>
        <fullName evidence="1">Uncharacterized protein</fullName>
    </submittedName>
</protein>
<comment type="caution">
    <text evidence="1">The sequence shown here is derived from an EMBL/GenBank/DDBJ whole genome shotgun (WGS) entry which is preliminary data.</text>
</comment>
<keyword evidence="2" id="KW-1185">Reference proteome</keyword>
<dbReference type="CDD" id="cd00093">
    <property type="entry name" value="HTH_XRE"/>
    <property type="match status" value="1"/>
</dbReference>
<dbReference type="NCBIfam" id="NF047541">
    <property type="entry name" value="telomere_Tpg"/>
    <property type="match status" value="1"/>
</dbReference>
<dbReference type="EMBL" id="BAAANT010000077">
    <property type="protein sequence ID" value="GAA1500858.1"/>
    <property type="molecule type" value="Genomic_DNA"/>
</dbReference>
<sequence>MVVDAGRLAAGLCDPADRFGEGEGPLGVSQRTVQRWLKGQGTPKPDAAKKVEQRVRAKWQPRVKDRTRKAAEKNGFTLHLSGTFGFSAVGGSTDDPRDRVLENLKMPGSVAQALYAARDADATDAEQEKLLADALREHYFQDRGSRARGVSQVALNSINWMEAACSKAITVGDPSHRTIKGILVAGAETDPEPETGDAGAAAFLHGPQQLFATVDCCTGGGDVGTRGTDRVYTGPQLRECLVAGDGGQDSLTVRGHHGIPALDGASVGPARICPLGLLRSGADVIRPAERQPAVLEGQNKTE</sequence>
<dbReference type="InterPro" id="IPR001387">
    <property type="entry name" value="Cro/C1-type_HTH"/>
</dbReference>
<name>A0ABP4KC48_9ACTN</name>
<evidence type="ECO:0000313" key="2">
    <source>
        <dbReference type="Proteomes" id="UP001422759"/>
    </source>
</evidence>
<gene>
    <name evidence="1" type="ORF">GCM10009760_63050</name>
</gene>
<accession>A0ABP4KC48</accession>
<organism evidence="1 2">
    <name type="scientific">Kitasatospora kazusensis</name>
    <dbReference type="NCBI Taxonomy" id="407974"/>
    <lineage>
        <taxon>Bacteria</taxon>
        <taxon>Bacillati</taxon>
        <taxon>Actinomycetota</taxon>
        <taxon>Actinomycetes</taxon>
        <taxon>Kitasatosporales</taxon>
        <taxon>Streptomycetaceae</taxon>
        <taxon>Kitasatospora</taxon>
    </lineage>
</organism>
<proteinExistence type="predicted"/>
<evidence type="ECO:0000313" key="1">
    <source>
        <dbReference type="EMBL" id="GAA1500858.1"/>
    </source>
</evidence>